<dbReference type="RefSeq" id="WP_284351118.1">
    <property type="nucleotide sequence ID" value="NZ_BRXS01000005.1"/>
</dbReference>
<evidence type="ECO:0000313" key="2">
    <source>
        <dbReference type="EMBL" id="GLC26661.1"/>
    </source>
</evidence>
<keyword evidence="3" id="KW-1185">Reference proteome</keyword>
<keyword evidence="1" id="KW-1133">Transmembrane helix</keyword>
<dbReference type="AlphaFoldDB" id="A0AA37QD23"/>
<dbReference type="Proteomes" id="UP001161325">
    <property type="component" value="Unassembled WGS sequence"/>
</dbReference>
<gene>
    <name evidence="2" type="ORF">rosag_31740</name>
</gene>
<keyword evidence="1" id="KW-0472">Membrane</keyword>
<name>A0AA37QD23_9BACT</name>
<protein>
    <submittedName>
        <fullName evidence="2">Uncharacterized protein</fullName>
    </submittedName>
</protein>
<accession>A0AA37QD23</accession>
<reference evidence="2" key="1">
    <citation type="submission" date="2022-08" db="EMBL/GenBank/DDBJ databases">
        <title>Draft genome sequencing of Roseisolibacter agri AW1220.</title>
        <authorList>
            <person name="Tobiishi Y."/>
            <person name="Tonouchi A."/>
        </authorList>
    </citation>
    <scope>NUCLEOTIDE SEQUENCE</scope>
    <source>
        <strain evidence="2">AW1220</strain>
    </source>
</reference>
<sequence>MPSEVHPSPAPGPRPTRRARLAVACLAAVWGVLCLWQMERATKGRPADFDVVWNGARVMLEGRNPYAAICHGCEIEWNDHLYYPGTALVAVAPLTVVPLPIARMIWVGGAAALLCFGLTRDGWHRLPLFLSTPFFNAAGGGQWSVLLTAAVLFPTLSLLAAMKPTLGTAIFLASPTQRAQLIAIGGGVAVLLASLAVRPTWPMEWLAVIGDTPHYSAPVSHLAVGGPLVLLALLRWRRPEARLLTGLACVPQSTLVYEGLYLLLVPRTLRGVTLMAIASFGASWLQDRIAERATDTVSLQWTAGNVLVLFFYLPALVLVLRRPNEGEVPRWLDVLVTRATGWLGRRRAAGRAPRGRAYDDA</sequence>
<feature type="transmembrane region" description="Helical" evidence="1">
    <location>
        <begin position="213"/>
        <end position="234"/>
    </location>
</feature>
<evidence type="ECO:0000313" key="3">
    <source>
        <dbReference type="Proteomes" id="UP001161325"/>
    </source>
</evidence>
<feature type="transmembrane region" description="Helical" evidence="1">
    <location>
        <begin position="21"/>
        <end position="38"/>
    </location>
</feature>
<feature type="transmembrane region" description="Helical" evidence="1">
    <location>
        <begin position="143"/>
        <end position="161"/>
    </location>
</feature>
<feature type="transmembrane region" description="Helical" evidence="1">
    <location>
        <begin position="298"/>
        <end position="320"/>
    </location>
</feature>
<feature type="transmembrane region" description="Helical" evidence="1">
    <location>
        <begin position="181"/>
        <end position="201"/>
    </location>
</feature>
<organism evidence="2 3">
    <name type="scientific">Roseisolibacter agri</name>
    <dbReference type="NCBI Taxonomy" id="2014610"/>
    <lineage>
        <taxon>Bacteria</taxon>
        <taxon>Pseudomonadati</taxon>
        <taxon>Gemmatimonadota</taxon>
        <taxon>Gemmatimonadia</taxon>
        <taxon>Gemmatimonadales</taxon>
        <taxon>Gemmatimonadaceae</taxon>
        <taxon>Roseisolibacter</taxon>
    </lineage>
</organism>
<feature type="transmembrane region" description="Helical" evidence="1">
    <location>
        <begin position="81"/>
        <end position="97"/>
    </location>
</feature>
<comment type="caution">
    <text evidence="2">The sequence shown here is derived from an EMBL/GenBank/DDBJ whole genome shotgun (WGS) entry which is preliminary data.</text>
</comment>
<dbReference type="EMBL" id="BRXS01000005">
    <property type="protein sequence ID" value="GLC26661.1"/>
    <property type="molecule type" value="Genomic_DNA"/>
</dbReference>
<proteinExistence type="predicted"/>
<evidence type="ECO:0000256" key="1">
    <source>
        <dbReference type="SAM" id="Phobius"/>
    </source>
</evidence>
<keyword evidence="1" id="KW-0812">Transmembrane</keyword>